<dbReference type="EMBL" id="JAQGEF010000048">
    <property type="protein sequence ID" value="MDA3616817.1"/>
    <property type="molecule type" value="Genomic_DNA"/>
</dbReference>
<keyword evidence="4" id="KW-1185">Reference proteome</keyword>
<evidence type="ECO:0000259" key="2">
    <source>
        <dbReference type="Pfam" id="PF18962"/>
    </source>
</evidence>
<evidence type="ECO:0000256" key="1">
    <source>
        <dbReference type="SAM" id="SignalP"/>
    </source>
</evidence>
<reference evidence="3 4" key="1">
    <citation type="submission" date="2022-12" db="EMBL/GenBank/DDBJ databases">
        <title>Chitinophagaceae gen. sp. nov., a new member of the family Chitinophagaceae, isolated from soil in a chemical factory.</title>
        <authorList>
            <person name="Ke Z."/>
        </authorList>
    </citation>
    <scope>NUCLEOTIDE SEQUENCE [LARGE SCALE GENOMIC DNA]</scope>
    <source>
        <strain evidence="3 4">LY-5</strain>
    </source>
</reference>
<dbReference type="InterPro" id="IPR026444">
    <property type="entry name" value="Secre_tail"/>
</dbReference>
<evidence type="ECO:0000313" key="3">
    <source>
        <dbReference type="EMBL" id="MDA3616817.1"/>
    </source>
</evidence>
<dbReference type="Proteomes" id="UP001210231">
    <property type="component" value="Unassembled WGS sequence"/>
</dbReference>
<comment type="caution">
    <text evidence="3">The sequence shown here is derived from an EMBL/GenBank/DDBJ whole genome shotgun (WGS) entry which is preliminary data.</text>
</comment>
<dbReference type="InterPro" id="IPR013783">
    <property type="entry name" value="Ig-like_fold"/>
</dbReference>
<feature type="chain" id="PRO_5045882374" evidence="1">
    <location>
        <begin position="22"/>
        <end position="436"/>
    </location>
</feature>
<proteinExistence type="predicted"/>
<organism evidence="3 4">
    <name type="scientific">Polluticaenibacter yanchengensis</name>
    <dbReference type="NCBI Taxonomy" id="3014562"/>
    <lineage>
        <taxon>Bacteria</taxon>
        <taxon>Pseudomonadati</taxon>
        <taxon>Bacteroidota</taxon>
        <taxon>Chitinophagia</taxon>
        <taxon>Chitinophagales</taxon>
        <taxon>Chitinophagaceae</taxon>
        <taxon>Polluticaenibacter</taxon>
    </lineage>
</organism>
<dbReference type="Gene3D" id="2.60.40.10">
    <property type="entry name" value="Immunoglobulins"/>
    <property type="match status" value="1"/>
</dbReference>
<gene>
    <name evidence="3" type="ORF">O3P16_18575</name>
</gene>
<feature type="signal peptide" evidence="1">
    <location>
        <begin position="1"/>
        <end position="21"/>
    </location>
</feature>
<name>A0ABT4UPP6_9BACT</name>
<protein>
    <submittedName>
        <fullName evidence="3">T9SS type A sorting domain-containing protein</fullName>
    </submittedName>
</protein>
<accession>A0ABT4UPP6</accession>
<sequence length="436" mass="47825">MKKFYTLFLLVGATLFTNVYAQKVNKVTIDKSSTAIKQKIKKKITPKLNSIRQNELTCGWSNYIPIDQDFDLYDLYDEDDSFLGFIAGTNAWGDIAKANFYDFSTTSITRLDSVAFYSLTDVGDFSLPVSIVVYDGTTGVPGSKIGQINTTCADIADAEDLDLPFVGKFTTPINLPASKKIFIGVNFSAVDPFEGDFFALYATLNNVADKDTLMAWEQWDDNTWHIMHEEWTGGFKKGLAIFPYVCADITTPVALGQLAASNNTFGNTISWSSVSETANKGFEVQRSTDGINFTTIAFVASKAINGNSNTTIQYSYLDENPAIGENYYRVKQVDLNSNSSFSNVAKIIKGLARTEGVTLYPNPAKDRVNIALNSLNGKKSTITVFNNNGKSVRQISLLGTGALLNTSISLDGLANGLYFIKVETDGKTESSRFVKN</sequence>
<keyword evidence="1" id="KW-0732">Signal</keyword>
<evidence type="ECO:0000313" key="4">
    <source>
        <dbReference type="Proteomes" id="UP001210231"/>
    </source>
</evidence>
<dbReference type="RefSeq" id="WP_407033147.1">
    <property type="nucleotide sequence ID" value="NZ_JAQGEF010000048.1"/>
</dbReference>
<dbReference type="Pfam" id="PF18962">
    <property type="entry name" value="Por_Secre_tail"/>
    <property type="match status" value="1"/>
</dbReference>
<dbReference type="NCBIfam" id="TIGR04183">
    <property type="entry name" value="Por_Secre_tail"/>
    <property type="match status" value="1"/>
</dbReference>
<feature type="domain" description="Secretion system C-terminal sorting" evidence="2">
    <location>
        <begin position="359"/>
        <end position="433"/>
    </location>
</feature>